<accession>A0A485KC91</accession>
<dbReference type="EMBL" id="VJMH01000886">
    <property type="protein sequence ID" value="KAF0713976.1"/>
    <property type="molecule type" value="Genomic_DNA"/>
</dbReference>
<dbReference type="OrthoDB" id="64893at2759"/>
<dbReference type="Proteomes" id="UP000332933">
    <property type="component" value="Unassembled WGS sequence"/>
</dbReference>
<proteinExistence type="predicted"/>
<reference evidence="2 3" key="1">
    <citation type="submission" date="2019-03" db="EMBL/GenBank/DDBJ databases">
        <authorList>
            <person name="Gaulin E."/>
            <person name="Dumas B."/>
        </authorList>
    </citation>
    <scope>NUCLEOTIDE SEQUENCE [LARGE SCALE GENOMIC DNA]</scope>
    <source>
        <strain evidence="2">CBS 568.67</strain>
    </source>
</reference>
<evidence type="ECO:0000313" key="2">
    <source>
        <dbReference type="EMBL" id="VFT81252.1"/>
    </source>
</evidence>
<reference evidence="1" key="2">
    <citation type="submission" date="2019-06" db="EMBL/GenBank/DDBJ databases">
        <title>Genomics analysis of Aphanomyces spp. identifies a new class of oomycete effector associated with host adaptation.</title>
        <authorList>
            <person name="Gaulin E."/>
        </authorList>
    </citation>
    <scope>NUCLEOTIDE SEQUENCE</scope>
    <source>
        <strain evidence="1">CBS 578.67</strain>
    </source>
</reference>
<sequence>MATISRGYIAKLPELKGFIPINYIDNGLSAYGIDETSGTKHRVGRCCALTNELRRDPDSGLRRQKTGGTSVLCPTLGAKAIGACPAPGQTIDITIQVTAKYKSLIKLNGKFDTETEEYFQTLVQPNVGKEWNVPPGNGVFTKQYVLPTGLTSVTRTASSACRTKATTTLWKRGFGTAPTCTPPTLVVRR</sequence>
<organism evidence="2 3">
    <name type="scientific">Aphanomyces stellatus</name>
    <dbReference type="NCBI Taxonomy" id="120398"/>
    <lineage>
        <taxon>Eukaryota</taxon>
        <taxon>Sar</taxon>
        <taxon>Stramenopiles</taxon>
        <taxon>Oomycota</taxon>
        <taxon>Saprolegniomycetes</taxon>
        <taxon>Saprolegniales</taxon>
        <taxon>Verrucalvaceae</taxon>
        <taxon>Aphanomyces</taxon>
    </lineage>
</organism>
<keyword evidence="3" id="KW-1185">Reference proteome</keyword>
<protein>
    <submittedName>
        <fullName evidence="2">Aste57867_4122 protein</fullName>
    </submittedName>
</protein>
<dbReference type="EMBL" id="CAADRA010000886">
    <property type="protein sequence ID" value="VFT81252.1"/>
    <property type="molecule type" value="Genomic_DNA"/>
</dbReference>
<name>A0A485KC91_9STRA</name>
<gene>
    <name evidence="2" type="primary">Aste57867_4122</name>
    <name evidence="1" type="ORF">As57867_004111</name>
    <name evidence="2" type="ORF">ASTE57867_4122</name>
</gene>
<evidence type="ECO:0000313" key="3">
    <source>
        <dbReference type="Proteomes" id="UP000332933"/>
    </source>
</evidence>
<evidence type="ECO:0000313" key="1">
    <source>
        <dbReference type="EMBL" id="KAF0713976.1"/>
    </source>
</evidence>
<dbReference type="AlphaFoldDB" id="A0A485KC91"/>